<dbReference type="AlphaFoldDB" id="A0A9E7KQ58"/>
<keyword evidence="1" id="KW-0645">Protease</keyword>
<sequence length="294" mass="32290">MMGTALTRRPPLPGVREGCQRQRNAKGVASGMAPRAHIAAYKVCYGTNARVMTHFGWHGRRGGRRVDVLSSRSAETRTLPLRPHRAGRLQRHQQSLRQLLGWEFRTGPQHPVERCAVVADGGRKHHGPLLLATVKLGDGQEFDGETLYQPHDFGSKMLPLMYPNANEQSSFASAALWIDSTYVERSCCATAAKTVELKRVKSSSSAAAQDDSCECAGGRVRHRCRPHVLLHQTFPTLTDSRSSPTSIPRLLHGNDHLQGHRHEHAPLAGDGLVLLRGPSQITPVILKPDITGRA</sequence>
<dbReference type="GO" id="GO:0006508">
    <property type="term" value="P:proteolysis"/>
    <property type="evidence" value="ECO:0007669"/>
    <property type="project" value="UniProtKB-KW"/>
</dbReference>
<accession>A0A9E7KQ58</accession>
<dbReference type="EMBL" id="CP097510">
    <property type="protein sequence ID" value="URE23300.1"/>
    <property type="molecule type" value="Genomic_DNA"/>
</dbReference>
<dbReference type="OrthoDB" id="545077at2759"/>
<protein>
    <submittedName>
        <fullName evidence="1">Subtilisin-like protease</fullName>
    </submittedName>
</protein>
<proteinExistence type="predicted"/>
<dbReference type="Proteomes" id="UP001055439">
    <property type="component" value="Chromosome 8"/>
</dbReference>
<evidence type="ECO:0000313" key="1">
    <source>
        <dbReference type="EMBL" id="URE23300.1"/>
    </source>
</evidence>
<keyword evidence="2" id="KW-1185">Reference proteome</keyword>
<name>A0A9E7KQ58_9LILI</name>
<evidence type="ECO:0000313" key="2">
    <source>
        <dbReference type="Proteomes" id="UP001055439"/>
    </source>
</evidence>
<organism evidence="1 2">
    <name type="scientific">Musa troglodytarum</name>
    <name type="common">fe'i banana</name>
    <dbReference type="NCBI Taxonomy" id="320322"/>
    <lineage>
        <taxon>Eukaryota</taxon>
        <taxon>Viridiplantae</taxon>
        <taxon>Streptophyta</taxon>
        <taxon>Embryophyta</taxon>
        <taxon>Tracheophyta</taxon>
        <taxon>Spermatophyta</taxon>
        <taxon>Magnoliopsida</taxon>
        <taxon>Liliopsida</taxon>
        <taxon>Zingiberales</taxon>
        <taxon>Musaceae</taxon>
        <taxon>Musa</taxon>
    </lineage>
</organism>
<keyword evidence="1" id="KW-0378">Hydrolase</keyword>
<gene>
    <name evidence="1" type="ORF">MUK42_02981</name>
</gene>
<reference evidence="1" key="1">
    <citation type="submission" date="2022-05" db="EMBL/GenBank/DDBJ databases">
        <title>The Musa troglodytarum L. genome provides insights into the mechanism of non-climacteric behaviour and enrichment of carotenoids.</title>
        <authorList>
            <person name="Wang J."/>
        </authorList>
    </citation>
    <scope>NUCLEOTIDE SEQUENCE</scope>
    <source>
        <tissue evidence="1">Leaf</tissue>
    </source>
</reference>
<dbReference type="GO" id="GO:0008233">
    <property type="term" value="F:peptidase activity"/>
    <property type="evidence" value="ECO:0007669"/>
    <property type="project" value="UniProtKB-KW"/>
</dbReference>